<dbReference type="Pfam" id="PF11148">
    <property type="entry name" value="DUF2922"/>
    <property type="match status" value="1"/>
</dbReference>
<name>A0A1M5YF70_9CLOT</name>
<dbReference type="InterPro" id="IPR021321">
    <property type="entry name" value="DUF2922"/>
</dbReference>
<evidence type="ECO:0000313" key="2">
    <source>
        <dbReference type="Proteomes" id="UP000184241"/>
    </source>
</evidence>
<dbReference type="EMBL" id="FQXU01000006">
    <property type="protein sequence ID" value="SHI10677.1"/>
    <property type="molecule type" value="Genomic_DNA"/>
</dbReference>
<accession>A0A1M5YF70</accession>
<gene>
    <name evidence="1" type="ORF">SAMN02745941_01947</name>
</gene>
<sequence length="72" mass="7985">MNYVLSLIFLTASGDKATFSVSDVRPDLPKSEVVKLANAILEQNIFTTKNGDLVSLYSAKLDEKKSTKYELD</sequence>
<proteinExistence type="predicted"/>
<dbReference type="RefSeq" id="WP_021803632.1">
    <property type="nucleotide sequence ID" value="NZ_FQXU01000006.1"/>
</dbReference>
<organism evidence="1 2">
    <name type="scientific">Clostridium intestinale DSM 6191</name>
    <dbReference type="NCBI Taxonomy" id="1121320"/>
    <lineage>
        <taxon>Bacteria</taxon>
        <taxon>Bacillati</taxon>
        <taxon>Bacillota</taxon>
        <taxon>Clostridia</taxon>
        <taxon>Eubacteriales</taxon>
        <taxon>Clostridiaceae</taxon>
        <taxon>Clostridium</taxon>
    </lineage>
</organism>
<protein>
    <recommendedName>
        <fullName evidence="3">DUF2922 domain-containing protein</fullName>
    </recommendedName>
</protein>
<evidence type="ECO:0000313" key="1">
    <source>
        <dbReference type="EMBL" id="SHI10677.1"/>
    </source>
</evidence>
<dbReference type="AlphaFoldDB" id="A0A1M5YF70"/>
<evidence type="ECO:0008006" key="3">
    <source>
        <dbReference type="Google" id="ProtNLM"/>
    </source>
</evidence>
<reference evidence="1 2" key="1">
    <citation type="submission" date="2016-11" db="EMBL/GenBank/DDBJ databases">
        <authorList>
            <person name="Jaros S."/>
            <person name="Januszkiewicz K."/>
            <person name="Wedrychowicz H."/>
        </authorList>
    </citation>
    <scope>NUCLEOTIDE SEQUENCE [LARGE SCALE GENOMIC DNA]</scope>
    <source>
        <strain evidence="1 2">DSM 6191</strain>
    </source>
</reference>
<dbReference type="Proteomes" id="UP000184241">
    <property type="component" value="Unassembled WGS sequence"/>
</dbReference>